<dbReference type="Pfam" id="PF18863">
    <property type="entry name" value="AbiJ_NTD4"/>
    <property type="match status" value="1"/>
</dbReference>
<sequence length="127" mass="14476">MAIIKLFSQREAEAANLDHIDVYQYDKIPSTLRVQIKQISVDALGKVGIRGNAVDSRDRNNSLWAEIEKVFLRENGLEKIGHDKLAGLRVLSFLDNCTTTDWLDLVELIVLGIHVMGDDRHYSERQE</sequence>
<dbReference type="RefSeq" id="WP_048836577.1">
    <property type="nucleotide sequence ID" value="NZ_BJMU01000039.1"/>
</dbReference>
<gene>
    <name evidence="2" type="ORF">AOR01nite_26200</name>
</gene>
<feature type="domain" description="HEPN AbiJ-N-terminal" evidence="1">
    <location>
        <begin position="6"/>
        <end position="111"/>
    </location>
</feature>
<comment type="caution">
    <text evidence="2">The sequence shown here is derived from an EMBL/GenBank/DDBJ whole genome shotgun (WGS) entry which is preliminary data.</text>
</comment>
<evidence type="ECO:0000313" key="2">
    <source>
        <dbReference type="EMBL" id="GEB84143.1"/>
    </source>
</evidence>
<dbReference type="AlphaFoldDB" id="A0A4Y3TQX2"/>
<proteinExistence type="predicted"/>
<accession>A0A4Y3TQX2</accession>
<keyword evidence="3" id="KW-1185">Reference proteome</keyword>
<protein>
    <recommendedName>
        <fullName evidence="1">HEPN AbiJ-N-terminal domain-containing protein</fullName>
    </recommendedName>
</protein>
<dbReference type="EMBL" id="BJMU01000039">
    <property type="protein sequence ID" value="GEB84143.1"/>
    <property type="molecule type" value="Genomic_DNA"/>
</dbReference>
<evidence type="ECO:0000259" key="1">
    <source>
        <dbReference type="Pfam" id="PF18863"/>
    </source>
</evidence>
<evidence type="ECO:0000313" key="3">
    <source>
        <dbReference type="Proteomes" id="UP000317617"/>
    </source>
</evidence>
<dbReference type="InterPro" id="IPR049503">
    <property type="entry name" value="AbiJ_NTD4"/>
</dbReference>
<dbReference type="Proteomes" id="UP000317617">
    <property type="component" value="Unassembled WGS sequence"/>
</dbReference>
<organism evidence="2 3">
    <name type="scientific">Acetobacter orleanensis</name>
    <dbReference type="NCBI Taxonomy" id="104099"/>
    <lineage>
        <taxon>Bacteria</taxon>
        <taxon>Pseudomonadati</taxon>
        <taxon>Pseudomonadota</taxon>
        <taxon>Alphaproteobacteria</taxon>
        <taxon>Acetobacterales</taxon>
        <taxon>Acetobacteraceae</taxon>
        <taxon>Acetobacter</taxon>
    </lineage>
</organism>
<reference evidence="2 3" key="1">
    <citation type="submission" date="2019-06" db="EMBL/GenBank/DDBJ databases">
        <title>Whole genome shotgun sequence of Acetobacter orleanensis NBRC 13752.</title>
        <authorList>
            <person name="Hosoyama A."/>
            <person name="Uohara A."/>
            <person name="Ohji S."/>
            <person name="Ichikawa N."/>
        </authorList>
    </citation>
    <scope>NUCLEOTIDE SEQUENCE [LARGE SCALE GENOMIC DNA]</scope>
    <source>
        <strain evidence="2 3">NBRC 13752</strain>
    </source>
</reference>
<name>A0A4Y3TQX2_9PROT</name>